<dbReference type="Pfam" id="PF01844">
    <property type="entry name" value="HNH"/>
    <property type="match status" value="1"/>
</dbReference>
<dbReference type="GO" id="GO:0004519">
    <property type="term" value="F:endonuclease activity"/>
    <property type="evidence" value="ECO:0007669"/>
    <property type="project" value="UniProtKB-KW"/>
</dbReference>
<proteinExistence type="predicted"/>
<evidence type="ECO:0000313" key="3">
    <source>
        <dbReference type="Proteomes" id="UP000011137"/>
    </source>
</evidence>
<dbReference type="InterPro" id="IPR003615">
    <property type="entry name" value="HNH_nuc"/>
</dbReference>
<keyword evidence="2" id="KW-0255">Endonuclease</keyword>
<keyword evidence="2" id="KW-0378">Hydrolase</keyword>
<feature type="domain" description="C2H2-type" evidence="1">
    <location>
        <begin position="5"/>
        <end position="26"/>
    </location>
</feature>
<dbReference type="InterPro" id="IPR013087">
    <property type="entry name" value="Znf_C2H2_type"/>
</dbReference>
<keyword evidence="2" id="KW-0540">Nuclease</keyword>
<sequence length="214" mass="24856">MSETCPTCGDGFESEVGMKSHHTQEHGESLVRRESGCKHCGDTFEWYPREAAKDEERRTCPECYQKGRRDDGDDHPLRKRVTVKCAWCGESLDLPPNRVEKYNFHFCDENGCLAAWRRENWTGEDAPAWKGGWREYYGSDWVQKRSEIRERDGHECRVCGVTKEEHGRHLDVHHIRSVRTFDDPNEAHSHDNMILLCPGCHKKAEFGKIEVPEP</sequence>
<dbReference type="GeneID" id="14477350"/>
<evidence type="ECO:0000259" key="1">
    <source>
        <dbReference type="PROSITE" id="PS00028"/>
    </source>
</evidence>
<dbReference type="Proteomes" id="UP000011137">
    <property type="component" value="Segment"/>
</dbReference>
<dbReference type="EMBL" id="KC117377">
    <property type="protein sequence ID" value="AGC34478.1"/>
    <property type="molecule type" value="Genomic_DNA"/>
</dbReference>
<dbReference type="RefSeq" id="YP_007379014.1">
    <property type="nucleotide sequence ID" value="NC_020158.1"/>
</dbReference>
<evidence type="ECO:0000313" key="2">
    <source>
        <dbReference type="EMBL" id="AGC34478.1"/>
    </source>
</evidence>
<dbReference type="Gene3D" id="1.10.30.50">
    <property type="match status" value="1"/>
</dbReference>
<organism evidence="2 3">
    <name type="scientific">Haloarcula vallismortis tailed virus 1</name>
    <dbReference type="NCBI Taxonomy" id="1262528"/>
    <lineage>
        <taxon>Viruses</taxon>
        <taxon>Duplodnaviria</taxon>
        <taxon>Heunggongvirae</taxon>
        <taxon>Uroviricota</taxon>
        <taxon>Caudoviricetes</taxon>
        <taxon>Thumleimavirales</taxon>
        <taxon>Druskaviridae</taxon>
        <taxon>Tredecimvirus</taxon>
        <taxon>Tredecimvirus thailandense</taxon>
        <taxon>Tredecimvirus HVTV1</taxon>
    </lineage>
</organism>
<accession>L7TJB5</accession>
<dbReference type="KEGG" id="vg:14477350"/>
<dbReference type="GO" id="GO:0003676">
    <property type="term" value="F:nucleic acid binding"/>
    <property type="evidence" value="ECO:0007669"/>
    <property type="project" value="InterPro"/>
</dbReference>
<gene>
    <name evidence="2" type="primary">109</name>
    <name evidence="2" type="ORF">HVTV1_109</name>
</gene>
<dbReference type="SMART" id="SM00507">
    <property type="entry name" value="HNHc"/>
    <property type="match status" value="1"/>
</dbReference>
<dbReference type="PROSITE" id="PS00028">
    <property type="entry name" value="ZINC_FINGER_C2H2_1"/>
    <property type="match status" value="1"/>
</dbReference>
<reference evidence="2 3" key="1">
    <citation type="journal article" date="2013" name="J. Virol.">
        <title>Insights into head-tailed viruses infecting extremely halophilic archaea.</title>
        <authorList>
            <person name="Pietila M.K."/>
            <person name="Laurinmaki P."/>
            <person name="Russell D.A."/>
            <person name="Ko C.C."/>
            <person name="Jacobs-Sera D."/>
            <person name="Butcher S.J."/>
            <person name="Bamford D.H."/>
            <person name="Hendrix R.W."/>
        </authorList>
    </citation>
    <scope>NUCLEOTIDE SEQUENCE [LARGE SCALE GENOMIC DNA]</scope>
</reference>
<dbReference type="GO" id="GO:0008270">
    <property type="term" value="F:zinc ion binding"/>
    <property type="evidence" value="ECO:0007669"/>
    <property type="project" value="InterPro"/>
</dbReference>
<dbReference type="InterPro" id="IPR002711">
    <property type="entry name" value="HNH"/>
</dbReference>
<name>L7TJB5_9CAUD</name>
<protein>
    <submittedName>
        <fullName evidence="2">HNH endonuclease</fullName>
    </submittedName>
</protein>
<dbReference type="OrthoDB" id="24309at10239"/>
<keyword evidence="3" id="KW-1185">Reference proteome</keyword>